<evidence type="ECO:0000256" key="1">
    <source>
        <dbReference type="PIRSR" id="PIRSR607822-1"/>
    </source>
</evidence>
<dbReference type="GO" id="GO:0005975">
    <property type="term" value="P:carbohydrate metabolic process"/>
    <property type="evidence" value="ECO:0007669"/>
    <property type="project" value="InterPro"/>
</dbReference>
<protein>
    <submittedName>
        <fullName evidence="3">Serine/threonine-protein kinase PknL</fullName>
        <ecNumber evidence="3">2.7.11.1</ecNumber>
    </submittedName>
</protein>
<keyword evidence="3" id="KW-0418">Kinase</keyword>
<dbReference type="GO" id="GO:0031179">
    <property type="term" value="P:peptide modification"/>
    <property type="evidence" value="ECO:0007669"/>
    <property type="project" value="InterPro"/>
</dbReference>
<keyword evidence="1" id="KW-0862">Zinc</keyword>
<organism evidence="3 4">
    <name type="scientific">Gimesia chilikensis</name>
    <dbReference type="NCBI Taxonomy" id="2605989"/>
    <lineage>
        <taxon>Bacteria</taxon>
        <taxon>Pseudomonadati</taxon>
        <taxon>Planctomycetota</taxon>
        <taxon>Planctomycetia</taxon>
        <taxon>Planctomycetales</taxon>
        <taxon>Planctomycetaceae</taxon>
        <taxon>Gimesia</taxon>
    </lineage>
</organism>
<dbReference type="GO" id="GO:0005737">
    <property type="term" value="C:cytoplasm"/>
    <property type="evidence" value="ECO:0007669"/>
    <property type="project" value="TreeGrafter"/>
</dbReference>
<proteinExistence type="predicted"/>
<dbReference type="SUPFAM" id="SSF56112">
    <property type="entry name" value="Protein kinase-like (PK-like)"/>
    <property type="match status" value="1"/>
</dbReference>
<dbReference type="PANTHER" id="PTHR44167">
    <property type="entry name" value="OVARIAN-SPECIFIC SERINE/THREONINE-PROTEIN KINASE LOK-RELATED"/>
    <property type="match status" value="1"/>
</dbReference>
<dbReference type="SMART" id="SM01260">
    <property type="entry name" value="LANC_like"/>
    <property type="match status" value="1"/>
</dbReference>
<feature type="binding site" evidence="1">
    <location>
        <position position="736"/>
    </location>
    <ligand>
        <name>Zn(2+)</name>
        <dbReference type="ChEBI" id="CHEBI:29105"/>
    </ligand>
</feature>
<dbReference type="PROSITE" id="PS50011">
    <property type="entry name" value="PROTEIN_KINASE_DOM"/>
    <property type="match status" value="1"/>
</dbReference>
<sequence>MSMTSQTRMIEDYQATIAAMTDSLNPFWDVVDWSDAPLRWRFFRPRGALLPVQGWKIHISTSAHESLQMLKAVTPLLIESQAAFKFPRHLEDIVFLNSGDGGISVLGKIVTIYPTDLQQAQQLIPLLEEVWPSSDGPEVVTDLRRRSGAAVSFRYGIFGKSPVLTDSRGIHQFALSNSDGTLYADSRDRAPDMLPPDPPYAGVPAEACPVNPGKSFTVDDQRYSALHQISETARATVYLGIDLQSFDSVVIKVGRPGVGGNLSGDDISTQLRREYQFLKRLEPRGVSPRAIAFSADRWPVLITEDIRGTELNQLPREERIQSLPLLAEALNQIHQASLVHGDIKPGNALLSDGVVRLIDFELTVEQGETGSRGGTRGHIAPEIDGEIAADFSRDIYALAGCVFEAVLGIPPGLLSGNGQQLADLLKNEGECSAAAVIEALTNPDPEMRPGMDDVCRMLREFADDHQADSSSSLPVEKQDTVALQQWADHAARKAGRQIDQYLKSKGNQSWWRNSHNMRHFDCEAINLGAAGILLGLVSIDQACQTDEFSYRLRAGAEWLASRSPRGQAAGLFTGNAGVALALCTIGKRYQSAKFIQAGMNRLEYAALDHRELDLFSGCAGVIWSACLMAEILEDASLIDLIQPTLKRLNECRHLRKQMPFWSINKEREPDYLGCAHGSAGIALAFGALGRQTDDDRLTEQAIDTFYRLARFGKNERGDALKSIVDQGGQYATGAWCHGVAGYLWCILQSVGDHEALRTEIDWAVERLTDSPAVGTPTYCHGLAGQLELWMMLRELPRFQDLAKQRAHRVSKALQILCDDNGATCAWVSDDPEVTTPDLWVGFSGPASALAKYSDQITSPLLSGSWLKACSTSAENRDFDSIVEQGILP</sequence>
<dbReference type="InterPro" id="IPR007822">
    <property type="entry name" value="LANC-like"/>
</dbReference>
<evidence type="ECO:0000259" key="2">
    <source>
        <dbReference type="PROSITE" id="PS50011"/>
    </source>
</evidence>
<dbReference type="InterPro" id="IPR012341">
    <property type="entry name" value="6hp_glycosidase-like_sf"/>
</dbReference>
<feature type="binding site" evidence="1">
    <location>
        <position position="779"/>
    </location>
    <ligand>
        <name>Zn(2+)</name>
        <dbReference type="ChEBI" id="CHEBI:29105"/>
    </ligand>
</feature>
<dbReference type="InterPro" id="IPR000719">
    <property type="entry name" value="Prot_kinase_dom"/>
</dbReference>
<dbReference type="SMART" id="SM00220">
    <property type="entry name" value="S_TKc"/>
    <property type="match status" value="1"/>
</dbReference>
<dbReference type="EC" id="2.7.11.1" evidence="3"/>
<keyword evidence="1" id="KW-0479">Metal-binding</keyword>
<evidence type="ECO:0000313" key="4">
    <source>
        <dbReference type="Proteomes" id="UP000320722"/>
    </source>
</evidence>
<dbReference type="SUPFAM" id="SSF158745">
    <property type="entry name" value="LanC-like"/>
    <property type="match status" value="1"/>
</dbReference>
<dbReference type="PRINTS" id="PR01950">
    <property type="entry name" value="LANCSUPER"/>
</dbReference>
<dbReference type="AlphaFoldDB" id="A0A517WAQ1"/>
<dbReference type="EMBL" id="CP036347">
    <property type="protein sequence ID" value="QDU02327.1"/>
    <property type="molecule type" value="Genomic_DNA"/>
</dbReference>
<feature type="domain" description="Protein kinase" evidence="2">
    <location>
        <begin position="223"/>
        <end position="462"/>
    </location>
</feature>
<dbReference type="PANTHER" id="PTHR44167:SF25">
    <property type="entry name" value="PROTEIN KINASE DOMAIN CONTAINING PROTEIN"/>
    <property type="match status" value="1"/>
</dbReference>
<dbReference type="Pfam" id="PF25816">
    <property type="entry name" value="RamC_N"/>
    <property type="match status" value="1"/>
</dbReference>
<feature type="binding site" evidence="1">
    <location>
        <position position="780"/>
    </location>
    <ligand>
        <name>Zn(2+)</name>
        <dbReference type="ChEBI" id="CHEBI:29105"/>
    </ligand>
</feature>
<reference evidence="3 4" key="1">
    <citation type="submission" date="2019-02" db="EMBL/GenBank/DDBJ databases">
        <title>Deep-cultivation of Planctomycetes and their phenomic and genomic characterization uncovers novel biology.</title>
        <authorList>
            <person name="Wiegand S."/>
            <person name="Jogler M."/>
            <person name="Boedeker C."/>
            <person name="Pinto D."/>
            <person name="Vollmers J."/>
            <person name="Rivas-Marin E."/>
            <person name="Kohn T."/>
            <person name="Peeters S.H."/>
            <person name="Heuer A."/>
            <person name="Rast P."/>
            <person name="Oberbeckmann S."/>
            <person name="Bunk B."/>
            <person name="Jeske O."/>
            <person name="Meyerdierks A."/>
            <person name="Storesund J.E."/>
            <person name="Kallscheuer N."/>
            <person name="Luecker S."/>
            <person name="Lage O.M."/>
            <person name="Pohl T."/>
            <person name="Merkel B.J."/>
            <person name="Hornburger P."/>
            <person name="Mueller R.-W."/>
            <person name="Bruemmer F."/>
            <person name="Labrenz M."/>
            <person name="Spormann A.M."/>
            <person name="Op den Camp H."/>
            <person name="Overmann J."/>
            <person name="Amann R."/>
            <person name="Jetten M.S.M."/>
            <person name="Mascher T."/>
            <person name="Medema M.H."/>
            <person name="Devos D.P."/>
            <person name="Kaster A.-K."/>
            <person name="Ovreas L."/>
            <person name="Rohde M."/>
            <person name="Galperin M.Y."/>
            <person name="Jogler C."/>
        </authorList>
    </citation>
    <scope>NUCLEOTIDE SEQUENCE [LARGE SCALE GENOMIC DNA]</scope>
    <source>
        <strain evidence="3 4">V6</strain>
    </source>
</reference>
<accession>A0A517WAQ1</accession>
<dbReference type="GO" id="GO:0004674">
    <property type="term" value="F:protein serine/threonine kinase activity"/>
    <property type="evidence" value="ECO:0007669"/>
    <property type="project" value="UniProtKB-EC"/>
</dbReference>
<dbReference type="Pfam" id="PF00069">
    <property type="entry name" value="Pkinase"/>
    <property type="match status" value="1"/>
</dbReference>
<keyword evidence="3" id="KW-0808">Transferase</keyword>
<dbReference type="GO" id="GO:0046872">
    <property type="term" value="F:metal ion binding"/>
    <property type="evidence" value="ECO:0007669"/>
    <property type="project" value="UniProtKB-KW"/>
</dbReference>
<dbReference type="GO" id="GO:0005524">
    <property type="term" value="F:ATP binding"/>
    <property type="evidence" value="ECO:0007669"/>
    <property type="project" value="InterPro"/>
</dbReference>
<gene>
    <name evidence="3" type="primary">pknL_2</name>
    <name evidence="3" type="ORF">V6x_20290</name>
</gene>
<dbReference type="Gene3D" id="1.10.510.10">
    <property type="entry name" value="Transferase(Phosphotransferase) domain 1"/>
    <property type="match status" value="1"/>
</dbReference>
<dbReference type="InterPro" id="IPR057929">
    <property type="entry name" value="RamC_N"/>
</dbReference>
<name>A0A517WAQ1_9PLAN</name>
<dbReference type="InterPro" id="IPR011009">
    <property type="entry name" value="Kinase-like_dom_sf"/>
</dbReference>
<dbReference type="Pfam" id="PF05147">
    <property type="entry name" value="LANC_like"/>
    <property type="match status" value="1"/>
</dbReference>
<dbReference type="Proteomes" id="UP000320722">
    <property type="component" value="Chromosome"/>
</dbReference>
<evidence type="ECO:0000313" key="3">
    <source>
        <dbReference type="EMBL" id="QDU02327.1"/>
    </source>
</evidence>
<dbReference type="Gene3D" id="1.50.10.10">
    <property type="match status" value="1"/>
</dbReference>